<feature type="transmembrane region" description="Helical" evidence="1">
    <location>
        <begin position="159"/>
        <end position="177"/>
    </location>
</feature>
<feature type="transmembrane region" description="Helical" evidence="1">
    <location>
        <begin position="229"/>
        <end position="250"/>
    </location>
</feature>
<reference evidence="2 3" key="1">
    <citation type="submission" date="2017-09" db="EMBL/GenBank/DDBJ databases">
        <title>Large-scale bioinformatics analysis of Bacillus genomes uncovers conserved roles of natural products in bacterial physiology.</title>
        <authorList>
            <consortium name="Agbiome Team Llc"/>
            <person name="Bleich R.M."/>
            <person name="Grubbs K.J."/>
            <person name="Santa Maria K.C."/>
            <person name="Allen S.E."/>
            <person name="Farag S."/>
            <person name="Shank E.A."/>
            <person name="Bowers A."/>
        </authorList>
    </citation>
    <scope>NUCLEOTIDE SEQUENCE [LARGE SCALE GENOMIC DNA]</scope>
    <source>
        <strain evidence="2 3">AFS083043</strain>
    </source>
</reference>
<feature type="transmembrane region" description="Helical" evidence="1">
    <location>
        <begin position="132"/>
        <end position="153"/>
    </location>
</feature>
<keyword evidence="1" id="KW-1133">Transmembrane helix</keyword>
<dbReference type="EMBL" id="NUWN01000050">
    <property type="protein sequence ID" value="PFK39776.1"/>
    <property type="molecule type" value="Genomic_DNA"/>
</dbReference>
<protein>
    <recommendedName>
        <fullName evidence="4">Multidrug resistance efflux transporter family protein</fullName>
    </recommendedName>
</protein>
<feature type="transmembrane region" description="Helical" evidence="1">
    <location>
        <begin position="257"/>
        <end position="282"/>
    </location>
</feature>
<feature type="transmembrane region" description="Helical" evidence="1">
    <location>
        <begin position="288"/>
        <end position="308"/>
    </location>
</feature>
<dbReference type="InterPro" id="IPR032713">
    <property type="entry name" value="EmrE"/>
</dbReference>
<feature type="transmembrane region" description="Helical" evidence="1">
    <location>
        <begin position="73"/>
        <end position="95"/>
    </location>
</feature>
<dbReference type="Proteomes" id="UP000242656">
    <property type="component" value="Unassembled WGS sequence"/>
</dbReference>
<feature type="transmembrane region" description="Helical" evidence="1">
    <location>
        <begin position="31"/>
        <end position="52"/>
    </location>
</feature>
<evidence type="ECO:0008006" key="4">
    <source>
        <dbReference type="Google" id="ProtNLM"/>
    </source>
</evidence>
<keyword evidence="1" id="KW-0812">Transmembrane</keyword>
<dbReference type="Pfam" id="PF13536">
    <property type="entry name" value="EmrE"/>
    <property type="match status" value="1"/>
</dbReference>
<sequence length="321" mass="34722">MRAILLGILSSAFFSATFIINRAMNVSGTSWAWTASFRFLFALPILFLIVLFRKNLGELWIEMRRHPFAWFGWGSLAGIGFYSLLSFAAVFSPAWLVAGTWQVTILAGLLLSPLFFITIQTTTGTKRVRGKIPLRSLYISLFILIGVICMQATEAGHITVTQFISGFLPVVLAAFLYPFGNRKMMEVVGGRLDTFQRVLGMAIGSLPITIILAIYGFGATGVPTSGQMLQGFLLALCSGVIATMTFFFATDLAKNNLSLLGAVEATQAGTMVFTVLGEIIFLNGSLPTGLSLIGMCIIMAGMVANSILNRSVPLTTKKKIA</sequence>
<organism evidence="2 3">
    <name type="scientific">Bacillus cereus</name>
    <dbReference type="NCBI Taxonomy" id="1396"/>
    <lineage>
        <taxon>Bacteria</taxon>
        <taxon>Bacillati</taxon>
        <taxon>Bacillota</taxon>
        <taxon>Bacilli</taxon>
        <taxon>Bacillales</taxon>
        <taxon>Bacillaceae</taxon>
        <taxon>Bacillus</taxon>
        <taxon>Bacillus cereus group</taxon>
    </lineage>
</organism>
<feature type="transmembrane region" description="Helical" evidence="1">
    <location>
        <begin position="101"/>
        <end position="120"/>
    </location>
</feature>
<dbReference type="AlphaFoldDB" id="A0A2B0MG50"/>
<evidence type="ECO:0000313" key="2">
    <source>
        <dbReference type="EMBL" id="PFK39776.1"/>
    </source>
</evidence>
<gene>
    <name evidence="2" type="ORF">COI93_13960</name>
</gene>
<evidence type="ECO:0000313" key="3">
    <source>
        <dbReference type="Proteomes" id="UP000242656"/>
    </source>
</evidence>
<keyword evidence="1" id="KW-0472">Membrane</keyword>
<feature type="transmembrane region" description="Helical" evidence="1">
    <location>
        <begin position="198"/>
        <end position="217"/>
    </location>
</feature>
<accession>A0A2B0MG50</accession>
<proteinExistence type="predicted"/>
<dbReference type="RefSeq" id="WP_098491287.1">
    <property type="nucleotide sequence ID" value="NZ_NUWN01000050.1"/>
</dbReference>
<comment type="caution">
    <text evidence="2">The sequence shown here is derived from an EMBL/GenBank/DDBJ whole genome shotgun (WGS) entry which is preliminary data.</text>
</comment>
<evidence type="ECO:0000256" key="1">
    <source>
        <dbReference type="SAM" id="Phobius"/>
    </source>
</evidence>
<name>A0A2B0MG50_BACCE</name>